<evidence type="ECO:0000313" key="12">
    <source>
        <dbReference type="Proteomes" id="UP000320735"/>
    </source>
</evidence>
<dbReference type="EC" id="1.13.12.3" evidence="4"/>
<accession>A0A5C6B0P4</accession>
<dbReference type="EMBL" id="SJPP01000004">
    <property type="protein sequence ID" value="TWU05141.1"/>
    <property type="molecule type" value="Genomic_DNA"/>
</dbReference>
<name>A0A5C6B0P4_9PLAN</name>
<evidence type="ECO:0000256" key="2">
    <source>
        <dbReference type="ARBA" id="ARBA00004814"/>
    </source>
</evidence>
<dbReference type="GO" id="GO:0009063">
    <property type="term" value="P:amino acid catabolic process"/>
    <property type="evidence" value="ECO:0007669"/>
    <property type="project" value="TreeGrafter"/>
</dbReference>
<dbReference type="RefSeq" id="WP_146374245.1">
    <property type="nucleotide sequence ID" value="NZ_SJPP01000004.1"/>
</dbReference>
<dbReference type="InterPro" id="IPR001613">
    <property type="entry name" value="Flavin_amine_oxidase"/>
</dbReference>
<comment type="catalytic activity">
    <reaction evidence="8">
        <text>L-tryptophan + O2 = indole-3-acetamide + CO2 + H2O</text>
        <dbReference type="Rhea" id="RHEA:16165"/>
        <dbReference type="ChEBI" id="CHEBI:15377"/>
        <dbReference type="ChEBI" id="CHEBI:15379"/>
        <dbReference type="ChEBI" id="CHEBI:16031"/>
        <dbReference type="ChEBI" id="CHEBI:16526"/>
        <dbReference type="ChEBI" id="CHEBI:57912"/>
        <dbReference type="EC" id="1.13.12.3"/>
    </reaction>
</comment>
<dbReference type="OrthoDB" id="9804592at2"/>
<feature type="domain" description="Amine oxidase" evidence="10">
    <location>
        <begin position="58"/>
        <end position="497"/>
    </location>
</feature>
<gene>
    <name evidence="11" type="primary">rebO</name>
    <name evidence="11" type="ORF">CA54_58290</name>
</gene>
<proteinExistence type="inferred from homology"/>
<comment type="similarity">
    <text evidence="3">Belongs to the tryptophan 2-monooxygenase family.</text>
</comment>
<keyword evidence="12" id="KW-1185">Reference proteome</keyword>
<comment type="pathway">
    <text evidence="2">Plant hormone metabolism; auxin biosynthesis.</text>
</comment>
<organism evidence="11 12">
    <name type="scientific">Symmachiella macrocystis</name>
    <dbReference type="NCBI Taxonomy" id="2527985"/>
    <lineage>
        <taxon>Bacteria</taxon>
        <taxon>Pseudomonadati</taxon>
        <taxon>Planctomycetota</taxon>
        <taxon>Planctomycetia</taxon>
        <taxon>Planctomycetales</taxon>
        <taxon>Planctomycetaceae</taxon>
        <taxon>Symmachiella</taxon>
    </lineage>
</organism>
<dbReference type="GO" id="GO:0001716">
    <property type="term" value="F:L-amino-acid oxidase activity"/>
    <property type="evidence" value="ECO:0007669"/>
    <property type="project" value="TreeGrafter"/>
</dbReference>
<dbReference type="PANTHER" id="PTHR10742:SF342">
    <property type="entry name" value="AMINE OXIDASE"/>
    <property type="match status" value="1"/>
</dbReference>
<evidence type="ECO:0000313" key="11">
    <source>
        <dbReference type="EMBL" id="TWU05141.1"/>
    </source>
</evidence>
<dbReference type="Gene3D" id="3.90.660.10">
    <property type="match status" value="1"/>
</dbReference>
<evidence type="ECO:0000259" key="10">
    <source>
        <dbReference type="Pfam" id="PF01593"/>
    </source>
</evidence>
<dbReference type="SUPFAM" id="SSF51905">
    <property type="entry name" value="FAD/NAD(P)-binding domain"/>
    <property type="match status" value="1"/>
</dbReference>
<dbReference type="InterPro" id="IPR002937">
    <property type="entry name" value="Amino_oxidase"/>
</dbReference>
<keyword evidence="7" id="KW-0073">Auxin biosynthesis</keyword>
<evidence type="ECO:0000256" key="3">
    <source>
        <dbReference type="ARBA" id="ARBA00005833"/>
    </source>
</evidence>
<dbReference type="InterPro" id="IPR036188">
    <property type="entry name" value="FAD/NAD-bd_sf"/>
</dbReference>
<feature type="binding site" evidence="9">
    <location>
        <position position="474"/>
    </location>
    <ligand>
        <name>FAD</name>
        <dbReference type="ChEBI" id="CHEBI:57692"/>
    </ligand>
</feature>
<dbReference type="Proteomes" id="UP000320735">
    <property type="component" value="Unassembled WGS sequence"/>
</dbReference>
<comment type="cofactor">
    <cofactor evidence="1">
        <name>FAD</name>
        <dbReference type="ChEBI" id="CHEBI:57692"/>
    </cofactor>
</comment>
<dbReference type="AlphaFoldDB" id="A0A5C6B0P4"/>
<dbReference type="Gene3D" id="3.50.50.60">
    <property type="entry name" value="FAD/NAD(P)-binding domain"/>
    <property type="match status" value="1"/>
</dbReference>
<keyword evidence="6 11" id="KW-0560">Oxidoreductase</keyword>
<protein>
    <recommendedName>
        <fullName evidence="5">Tryptophan 2-monooxygenase</fullName>
        <ecNumber evidence="4">1.13.12.3</ecNumber>
    </recommendedName>
</protein>
<dbReference type="SUPFAM" id="SSF54373">
    <property type="entry name" value="FAD-linked reductases, C-terminal domain"/>
    <property type="match status" value="1"/>
</dbReference>
<dbReference type="Gene3D" id="1.20.1440.240">
    <property type="match status" value="1"/>
</dbReference>
<evidence type="ECO:0000256" key="1">
    <source>
        <dbReference type="ARBA" id="ARBA00001974"/>
    </source>
</evidence>
<feature type="binding site" evidence="9">
    <location>
        <begin position="78"/>
        <end position="79"/>
    </location>
    <ligand>
        <name>FAD</name>
        <dbReference type="ChEBI" id="CHEBI:57692"/>
    </ligand>
</feature>
<reference evidence="11 12" key="1">
    <citation type="submission" date="2019-02" db="EMBL/GenBank/DDBJ databases">
        <title>Deep-cultivation of Planctomycetes and their phenomic and genomic characterization uncovers novel biology.</title>
        <authorList>
            <person name="Wiegand S."/>
            <person name="Jogler M."/>
            <person name="Boedeker C."/>
            <person name="Pinto D."/>
            <person name="Vollmers J."/>
            <person name="Rivas-Marin E."/>
            <person name="Kohn T."/>
            <person name="Peeters S.H."/>
            <person name="Heuer A."/>
            <person name="Rast P."/>
            <person name="Oberbeckmann S."/>
            <person name="Bunk B."/>
            <person name="Jeske O."/>
            <person name="Meyerdierks A."/>
            <person name="Storesund J.E."/>
            <person name="Kallscheuer N."/>
            <person name="Luecker S."/>
            <person name="Lage O.M."/>
            <person name="Pohl T."/>
            <person name="Merkel B.J."/>
            <person name="Hornburger P."/>
            <person name="Mueller R.-W."/>
            <person name="Bruemmer F."/>
            <person name="Labrenz M."/>
            <person name="Spormann A.M."/>
            <person name="Op Den Camp H."/>
            <person name="Overmann J."/>
            <person name="Amann R."/>
            <person name="Jetten M.S.M."/>
            <person name="Mascher T."/>
            <person name="Medema M.H."/>
            <person name="Devos D.P."/>
            <person name="Kaster A.-K."/>
            <person name="Ovreas L."/>
            <person name="Rohde M."/>
            <person name="Galperin M.Y."/>
            <person name="Jogler C."/>
        </authorList>
    </citation>
    <scope>NUCLEOTIDE SEQUENCE [LARGE SCALE GENOMIC DNA]</scope>
    <source>
        <strain evidence="11 12">CA54</strain>
    </source>
</reference>
<sequence>MKRRNFLKTVAAGTVSTAVLWEKLAEAAIEKGELLDVIDDGLPKAKKPTSVVVVGAGMAGLVAAYELKKAGHQVTILEANRRVGGRVWTLREPFTHGLYAEGGAMRIPDAHRLTLRYIKQFSLETQPFIMARDNQFLHLNRQRRTWSQFHRDPTAAGLNLKDSERGKTPRDLWNETIEPLRKQFEAGGWQVILQEWGNFTTRQFLEKQGWSQDAITIFGIVENQRARLNNSVTALLWEVLSGSFQNLYEIKGGSDRLPRSFYPDLADDIVFDAKMTEIHQEQDAVTVKYKTSLDKTETLKANHAILAIPFPMLRHVEGLRELSPHKWDAITGLNYDQSGKILLQCRKRFWEEEKIFGGGSQSDLGIRSTWYPQHANGFRGAGERGVLLASYTWARDTRRWSHLSVEDQVQQATEDLERLHPNIKNKNLIEGGTSVMWHEMEHFGGGFALFNPGQEQRYYQEIRRPEGCIHFAGEHTSLDHRWIEGAVESGIRTAKEISEAST</sequence>
<dbReference type="GO" id="GO:0009851">
    <property type="term" value="P:auxin biosynthetic process"/>
    <property type="evidence" value="ECO:0007669"/>
    <property type="project" value="UniProtKB-KW"/>
</dbReference>
<feature type="binding site" evidence="9">
    <location>
        <position position="106"/>
    </location>
    <ligand>
        <name>substrate</name>
    </ligand>
</feature>
<dbReference type="Pfam" id="PF01593">
    <property type="entry name" value="Amino_oxidase"/>
    <property type="match status" value="1"/>
</dbReference>
<dbReference type="InterPro" id="IPR050281">
    <property type="entry name" value="Flavin_monoamine_oxidase"/>
</dbReference>
<dbReference type="GO" id="GO:0050361">
    <property type="term" value="F:tryptophan 2-monooxygenase activity"/>
    <property type="evidence" value="ECO:0007669"/>
    <property type="project" value="UniProtKB-EC"/>
</dbReference>
<evidence type="ECO:0000256" key="9">
    <source>
        <dbReference type="PIRSR" id="PIRSR601613-1"/>
    </source>
</evidence>
<evidence type="ECO:0000256" key="6">
    <source>
        <dbReference type="ARBA" id="ARBA00023002"/>
    </source>
</evidence>
<dbReference type="PANTHER" id="PTHR10742">
    <property type="entry name" value="FLAVIN MONOAMINE OXIDASE"/>
    <property type="match status" value="1"/>
</dbReference>
<dbReference type="PRINTS" id="PR00757">
    <property type="entry name" value="AMINEOXDASEF"/>
</dbReference>
<feature type="binding site" evidence="9">
    <location>
        <begin position="103"/>
        <end position="106"/>
    </location>
    <ligand>
        <name>FAD</name>
        <dbReference type="ChEBI" id="CHEBI:57692"/>
    </ligand>
</feature>
<evidence type="ECO:0000256" key="4">
    <source>
        <dbReference type="ARBA" id="ARBA00012535"/>
    </source>
</evidence>
<evidence type="ECO:0000256" key="7">
    <source>
        <dbReference type="ARBA" id="ARBA00023070"/>
    </source>
</evidence>
<evidence type="ECO:0000256" key="5">
    <source>
        <dbReference type="ARBA" id="ARBA00017871"/>
    </source>
</evidence>
<evidence type="ECO:0000256" key="8">
    <source>
        <dbReference type="ARBA" id="ARBA00047321"/>
    </source>
</evidence>
<comment type="caution">
    <text evidence="11">The sequence shown here is derived from an EMBL/GenBank/DDBJ whole genome shotgun (WGS) entry which is preliminary data.</text>
</comment>